<sequence>MPRYQVKFNWSGEVKEYHTTAPTKGVAKRNCVYRLSKDLRRAPGLLFKVYDGRKNNHSVKEVD</sequence>
<evidence type="ECO:0000313" key="1">
    <source>
        <dbReference type="EMBL" id="KKM85241.1"/>
    </source>
</evidence>
<dbReference type="EMBL" id="LAZR01007441">
    <property type="protein sequence ID" value="KKM85241.1"/>
    <property type="molecule type" value="Genomic_DNA"/>
</dbReference>
<protein>
    <submittedName>
        <fullName evidence="1">Uncharacterized protein</fullName>
    </submittedName>
</protein>
<reference evidence="1" key="1">
    <citation type="journal article" date="2015" name="Nature">
        <title>Complex archaea that bridge the gap between prokaryotes and eukaryotes.</title>
        <authorList>
            <person name="Spang A."/>
            <person name="Saw J.H."/>
            <person name="Jorgensen S.L."/>
            <person name="Zaremba-Niedzwiedzka K."/>
            <person name="Martijn J."/>
            <person name="Lind A.E."/>
            <person name="van Eijk R."/>
            <person name="Schleper C."/>
            <person name="Guy L."/>
            <person name="Ettema T.J."/>
        </authorList>
    </citation>
    <scope>NUCLEOTIDE SEQUENCE</scope>
</reference>
<gene>
    <name evidence="1" type="ORF">LCGC14_1290930</name>
</gene>
<dbReference type="AlphaFoldDB" id="A0A0F9LDB1"/>
<organism evidence="1">
    <name type="scientific">marine sediment metagenome</name>
    <dbReference type="NCBI Taxonomy" id="412755"/>
    <lineage>
        <taxon>unclassified sequences</taxon>
        <taxon>metagenomes</taxon>
        <taxon>ecological metagenomes</taxon>
    </lineage>
</organism>
<proteinExistence type="predicted"/>
<accession>A0A0F9LDB1</accession>
<comment type="caution">
    <text evidence="1">The sequence shown here is derived from an EMBL/GenBank/DDBJ whole genome shotgun (WGS) entry which is preliminary data.</text>
</comment>
<name>A0A0F9LDB1_9ZZZZ</name>